<feature type="region of interest" description="Disordered" evidence="1">
    <location>
        <begin position="185"/>
        <end position="272"/>
    </location>
</feature>
<sequence length="272" mass="29410">MADLLMDYRKKAPISGKSPDSQKSFNNYCSFFQSPKKRFSNVDPTSAVHLVGPMFELTAHVDRRGGTDDFDAFYPDSALSSTVRILCDHNYALPTGLTPPSMAPHLMDLNIPSKSHSYQEPEKYIPSLSSVVNSPLSRDTRIIQDTVVDSSCTDLSAALASSAPEGMSTLTESLKKSTLPLFHSAILPKPPNLEPPPWASNRKKRKSHQGQENVEPSNAGSESGSISGDGAESIVTGGGISTNNQHRPPPLPIKEGEETEEALADTKRTLFG</sequence>
<evidence type="ECO:0000313" key="2">
    <source>
        <dbReference type="EMBL" id="VEL32998.1"/>
    </source>
</evidence>
<name>A0A3S5AC10_9PLAT</name>
<organism evidence="2 3">
    <name type="scientific">Protopolystoma xenopodis</name>
    <dbReference type="NCBI Taxonomy" id="117903"/>
    <lineage>
        <taxon>Eukaryota</taxon>
        <taxon>Metazoa</taxon>
        <taxon>Spiralia</taxon>
        <taxon>Lophotrochozoa</taxon>
        <taxon>Platyhelminthes</taxon>
        <taxon>Monogenea</taxon>
        <taxon>Polyopisthocotylea</taxon>
        <taxon>Polystomatidea</taxon>
        <taxon>Polystomatidae</taxon>
        <taxon>Protopolystoma</taxon>
    </lineage>
</organism>
<gene>
    <name evidence="2" type="ORF">PXEA_LOCUS26438</name>
</gene>
<dbReference type="Proteomes" id="UP000784294">
    <property type="component" value="Unassembled WGS sequence"/>
</dbReference>
<dbReference type="AlphaFoldDB" id="A0A3S5AC10"/>
<protein>
    <submittedName>
        <fullName evidence="2">Uncharacterized protein</fullName>
    </submittedName>
</protein>
<feature type="compositionally biased region" description="Polar residues" evidence="1">
    <location>
        <begin position="210"/>
        <end position="226"/>
    </location>
</feature>
<evidence type="ECO:0000313" key="3">
    <source>
        <dbReference type="Proteomes" id="UP000784294"/>
    </source>
</evidence>
<proteinExistence type="predicted"/>
<reference evidence="2" key="1">
    <citation type="submission" date="2018-11" db="EMBL/GenBank/DDBJ databases">
        <authorList>
            <consortium name="Pathogen Informatics"/>
        </authorList>
    </citation>
    <scope>NUCLEOTIDE SEQUENCE</scope>
</reference>
<dbReference type="EMBL" id="CAAALY010245000">
    <property type="protein sequence ID" value="VEL32998.1"/>
    <property type="molecule type" value="Genomic_DNA"/>
</dbReference>
<feature type="compositionally biased region" description="Pro residues" evidence="1">
    <location>
        <begin position="188"/>
        <end position="198"/>
    </location>
</feature>
<keyword evidence="3" id="KW-1185">Reference proteome</keyword>
<dbReference type="OrthoDB" id="1928087at2759"/>
<feature type="non-terminal residue" evidence="2">
    <location>
        <position position="272"/>
    </location>
</feature>
<evidence type="ECO:0000256" key="1">
    <source>
        <dbReference type="SAM" id="MobiDB-lite"/>
    </source>
</evidence>
<accession>A0A3S5AC10</accession>
<comment type="caution">
    <text evidence="2">The sequence shown here is derived from an EMBL/GenBank/DDBJ whole genome shotgun (WGS) entry which is preliminary data.</text>
</comment>